<dbReference type="GO" id="GO:0004520">
    <property type="term" value="F:DNA endonuclease activity"/>
    <property type="evidence" value="ECO:0007669"/>
    <property type="project" value="InterPro"/>
</dbReference>
<keyword evidence="2" id="KW-0963">Cytoplasm</keyword>
<dbReference type="GO" id="GO:0006310">
    <property type="term" value="P:DNA recombination"/>
    <property type="evidence" value="ECO:0007669"/>
    <property type="project" value="UniProtKB-KW"/>
</dbReference>
<keyword evidence="4" id="KW-0479">Metal-binding</keyword>
<dbReference type="SUPFAM" id="SSF53098">
    <property type="entry name" value="Ribonuclease H-like"/>
    <property type="match status" value="1"/>
</dbReference>
<dbReference type="CDD" id="cd16962">
    <property type="entry name" value="RuvC"/>
    <property type="match status" value="1"/>
</dbReference>
<sequence length="161" mass="17410">MRILGIDPGLASTGAVVINADVDLEILHKCVVRTRSDQVITVRLGTIADEVERIIDTYKPGIMALETAFIRRDAPQTGLSLGKVLGVMVLTAHRKGLELMEITPREAKETLTGYGDATKGQIQRAVSVKLGLRDYLRPDHIADAAGIALTAASILATLRRR</sequence>
<keyword evidence="9" id="KW-0238">DNA-binding</keyword>
<keyword evidence="3" id="KW-0540">Nuclease</keyword>
<keyword evidence="11" id="KW-0234">DNA repair</keyword>
<dbReference type="Proteomes" id="UP000630660">
    <property type="component" value="Unassembled WGS sequence"/>
</dbReference>
<evidence type="ECO:0000256" key="6">
    <source>
        <dbReference type="ARBA" id="ARBA00022763"/>
    </source>
</evidence>
<evidence type="ECO:0000256" key="9">
    <source>
        <dbReference type="ARBA" id="ARBA00023125"/>
    </source>
</evidence>
<dbReference type="InterPro" id="IPR012337">
    <property type="entry name" value="RNaseH-like_sf"/>
</dbReference>
<evidence type="ECO:0000313" key="12">
    <source>
        <dbReference type="EMBL" id="MBD3365362.1"/>
    </source>
</evidence>
<dbReference type="GO" id="GO:0016787">
    <property type="term" value="F:hydrolase activity"/>
    <property type="evidence" value="ECO:0007669"/>
    <property type="project" value="UniProtKB-KW"/>
</dbReference>
<gene>
    <name evidence="12" type="ORF">GF359_09135</name>
</gene>
<proteinExistence type="inferred from homology"/>
<dbReference type="GO" id="GO:0003677">
    <property type="term" value="F:DNA binding"/>
    <property type="evidence" value="ECO:0007669"/>
    <property type="project" value="UniProtKB-KW"/>
</dbReference>
<protein>
    <submittedName>
        <fullName evidence="12">Holliday junction resolvase</fullName>
    </submittedName>
</protein>
<evidence type="ECO:0000313" key="13">
    <source>
        <dbReference type="Proteomes" id="UP000630660"/>
    </source>
</evidence>
<evidence type="ECO:0000256" key="10">
    <source>
        <dbReference type="ARBA" id="ARBA00023172"/>
    </source>
</evidence>
<organism evidence="12 13">
    <name type="scientific">candidate division WOR-3 bacterium</name>
    <dbReference type="NCBI Taxonomy" id="2052148"/>
    <lineage>
        <taxon>Bacteria</taxon>
        <taxon>Bacteria division WOR-3</taxon>
    </lineage>
</organism>
<evidence type="ECO:0000256" key="4">
    <source>
        <dbReference type="ARBA" id="ARBA00022723"/>
    </source>
</evidence>
<keyword evidence="7" id="KW-0378">Hydrolase</keyword>
<evidence type="ECO:0000256" key="3">
    <source>
        <dbReference type="ARBA" id="ARBA00022722"/>
    </source>
</evidence>
<evidence type="ECO:0000256" key="1">
    <source>
        <dbReference type="ARBA" id="ARBA00009518"/>
    </source>
</evidence>
<evidence type="ECO:0000256" key="2">
    <source>
        <dbReference type="ARBA" id="ARBA00022490"/>
    </source>
</evidence>
<dbReference type="PRINTS" id="PR00696">
    <property type="entry name" value="RSOLVASERUVC"/>
</dbReference>
<dbReference type="PANTHER" id="PTHR30194:SF3">
    <property type="entry name" value="CROSSOVER JUNCTION ENDODEOXYRIBONUCLEASE RUVC"/>
    <property type="match status" value="1"/>
</dbReference>
<dbReference type="Pfam" id="PF02075">
    <property type="entry name" value="RuvC"/>
    <property type="match status" value="1"/>
</dbReference>
<evidence type="ECO:0000256" key="8">
    <source>
        <dbReference type="ARBA" id="ARBA00022842"/>
    </source>
</evidence>
<dbReference type="GO" id="GO:0046872">
    <property type="term" value="F:metal ion binding"/>
    <property type="evidence" value="ECO:0007669"/>
    <property type="project" value="UniProtKB-KW"/>
</dbReference>
<dbReference type="EMBL" id="WJKJ01000304">
    <property type="protein sequence ID" value="MBD3365362.1"/>
    <property type="molecule type" value="Genomic_DNA"/>
</dbReference>
<comment type="similarity">
    <text evidence="1">Belongs to the RuvC family.</text>
</comment>
<dbReference type="GO" id="GO:0006281">
    <property type="term" value="P:DNA repair"/>
    <property type="evidence" value="ECO:0007669"/>
    <property type="project" value="UniProtKB-KW"/>
</dbReference>
<evidence type="ECO:0000256" key="11">
    <source>
        <dbReference type="ARBA" id="ARBA00023204"/>
    </source>
</evidence>
<name>A0A9D5KAA1_UNCW3</name>
<keyword evidence="5" id="KW-0255">Endonuclease</keyword>
<comment type="caution">
    <text evidence="12">The sequence shown here is derived from an EMBL/GenBank/DDBJ whole genome shotgun (WGS) entry which is preliminary data.</text>
</comment>
<keyword evidence="8" id="KW-0460">Magnesium</keyword>
<keyword evidence="10" id="KW-0233">DNA recombination</keyword>
<dbReference type="InterPro" id="IPR002176">
    <property type="entry name" value="X-over_junc_endoDNase_RuvC"/>
</dbReference>
<dbReference type="Gene3D" id="3.30.420.10">
    <property type="entry name" value="Ribonuclease H-like superfamily/Ribonuclease H"/>
    <property type="match status" value="1"/>
</dbReference>
<evidence type="ECO:0000256" key="5">
    <source>
        <dbReference type="ARBA" id="ARBA00022759"/>
    </source>
</evidence>
<dbReference type="AlphaFoldDB" id="A0A9D5KAA1"/>
<dbReference type="PANTHER" id="PTHR30194">
    <property type="entry name" value="CROSSOVER JUNCTION ENDODEOXYRIBONUCLEASE RUVC"/>
    <property type="match status" value="1"/>
</dbReference>
<evidence type="ECO:0000256" key="7">
    <source>
        <dbReference type="ARBA" id="ARBA00022801"/>
    </source>
</evidence>
<accession>A0A9D5KAA1</accession>
<dbReference type="InterPro" id="IPR036397">
    <property type="entry name" value="RNaseH_sf"/>
</dbReference>
<keyword evidence="6" id="KW-0227">DNA damage</keyword>
<reference evidence="12" key="1">
    <citation type="submission" date="2019-11" db="EMBL/GenBank/DDBJ databases">
        <title>Microbial mats filling the niche in hypersaline microbial mats.</title>
        <authorList>
            <person name="Wong H.L."/>
            <person name="Macleod F.I."/>
            <person name="White R.A. III"/>
            <person name="Burns B.P."/>
        </authorList>
    </citation>
    <scope>NUCLEOTIDE SEQUENCE</scope>
    <source>
        <strain evidence="12">Bin_327</strain>
    </source>
</reference>